<reference evidence="4 5" key="1">
    <citation type="journal article" date="2014" name="Int. J. Syst. Evol. Microbiol.">
        <title>Complete genome sequence of Corynebacterium casei LMG S-19264T (=DSM 44701T), isolated from a smear-ripened cheese.</title>
        <authorList>
            <consortium name="US DOE Joint Genome Institute (JGI-PGF)"/>
            <person name="Walter F."/>
            <person name="Albersmeier A."/>
            <person name="Kalinowski J."/>
            <person name="Ruckert C."/>
        </authorList>
    </citation>
    <scope>NUCLEOTIDE SEQUENCE [LARGE SCALE GENOMIC DNA]</scope>
    <source>
        <strain evidence="4 5">CGMCC 4.7215</strain>
    </source>
</reference>
<dbReference type="RefSeq" id="WP_267638450.1">
    <property type="nucleotide sequence ID" value="NZ_JAODIY010000013.1"/>
</dbReference>
<name>A0ABD5X467_9EURY</name>
<feature type="transmembrane region" description="Helical" evidence="2">
    <location>
        <begin position="40"/>
        <end position="59"/>
    </location>
</feature>
<dbReference type="PROSITE" id="PS50113">
    <property type="entry name" value="PAC"/>
    <property type="match status" value="1"/>
</dbReference>
<feature type="transmembrane region" description="Helical" evidence="2">
    <location>
        <begin position="79"/>
        <end position="99"/>
    </location>
</feature>
<evidence type="ECO:0000313" key="5">
    <source>
        <dbReference type="Proteomes" id="UP001596414"/>
    </source>
</evidence>
<protein>
    <submittedName>
        <fullName evidence="4">PAS domain-containing protein</fullName>
    </submittedName>
</protein>
<feature type="compositionally biased region" description="Low complexity" evidence="1">
    <location>
        <begin position="581"/>
        <end position="590"/>
    </location>
</feature>
<dbReference type="NCBIfam" id="TIGR00229">
    <property type="entry name" value="sensory_box"/>
    <property type="match status" value="1"/>
</dbReference>
<evidence type="ECO:0000256" key="2">
    <source>
        <dbReference type="SAM" id="Phobius"/>
    </source>
</evidence>
<evidence type="ECO:0000313" key="4">
    <source>
        <dbReference type="EMBL" id="MFC7124769.1"/>
    </source>
</evidence>
<feature type="domain" description="PAC" evidence="3">
    <location>
        <begin position="298"/>
        <end position="348"/>
    </location>
</feature>
<feature type="compositionally biased region" description="Basic and acidic residues" evidence="1">
    <location>
        <begin position="550"/>
        <end position="568"/>
    </location>
</feature>
<feature type="transmembrane region" description="Helical" evidence="2">
    <location>
        <begin position="143"/>
        <end position="167"/>
    </location>
</feature>
<keyword evidence="2" id="KW-0472">Membrane</keyword>
<dbReference type="EMBL" id="JBHSZQ010000002">
    <property type="protein sequence ID" value="MFC7124769.1"/>
    <property type="molecule type" value="Genomic_DNA"/>
</dbReference>
<keyword evidence="2" id="KW-1133">Transmembrane helix</keyword>
<dbReference type="Proteomes" id="UP001596414">
    <property type="component" value="Unassembled WGS sequence"/>
</dbReference>
<feature type="transmembrane region" description="Helical" evidence="2">
    <location>
        <begin position="6"/>
        <end position="28"/>
    </location>
</feature>
<sequence length="611" mass="65717">MVLETSVPSFGLALAAIGSSGTLLGLVVKHRGKPTARPMIGLAAMLFFTSIIHLCHVHFTPTHEWLAQAVGSEFAEVYWIAVLFVSYVPILGLWTVFAFEYTGRGASVTRLLGIIFIGLFLAQIGSLVLAITGGGIELAFTLAFTQAILVGIVLVALILAIIGIFLIIDESTRLGSLMFREALVLSSGAGALVVGAWLFFPFAEPPVFTGSVLSSSLIFIFAIRHYAVFESLPVASVLGRDRVIDEMAEAVVVVGKDETIQDVNPAVVSLFDRERNEMVGNEWGTLFSSERSCREMAQTNSPDRIQLAGSVLSVTVSEVRDESGRLLGYLVVCQDVTDRREREQRLAVLNRFLVDAVSDRMGDVATDADRLASNPTAGNKKTAERGSNIWSTTTNITKLLAYVREIERALAADDEQRSDASAVIHRVADSVSRANDSPALKVTKTAPVPIKSALLESTVELLVTRAFQLPSDSLLLTVKSTDKAVTISITNKQDTVDENARRQPLDELSVQLVRLTIESAGGSVSTNNIGVPANNDHSSREAVQTTVTRPDTEREAVATSGKPDDRQRVTVTLPAIDGVESSEPSAPSPETMADTTEQSDQPSGHTDGEQP</sequence>
<feature type="transmembrane region" description="Helical" evidence="2">
    <location>
        <begin position="179"/>
        <end position="200"/>
    </location>
</feature>
<accession>A0ABD5X467</accession>
<dbReference type="Gene3D" id="3.30.450.20">
    <property type="entry name" value="PAS domain"/>
    <property type="match status" value="1"/>
</dbReference>
<evidence type="ECO:0000256" key="1">
    <source>
        <dbReference type="SAM" id="MobiDB-lite"/>
    </source>
</evidence>
<feature type="transmembrane region" description="Helical" evidence="2">
    <location>
        <begin position="111"/>
        <end position="131"/>
    </location>
</feature>
<keyword evidence="2" id="KW-0812">Transmembrane</keyword>
<dbReference type="Pfam" id="PF08448">
    <property type="entry name" value="PAS_4"/>
    <property type="match status" value="1"/>
</dbReference>
<dbReference type="CDD" id="cd00130">
    <property type="entry name" value="PAS"/>
    <property type="match status" value="1"/>
</dbReference>
<comment type="caution">
    <text evidence="4">The sequence shown here is derived from an EMBL/GenBank/DDBJ whole genome shotgun (WGS) entry which is preliminary data.</text>
</comment>
<dbReference type="InterPro" id="IPR035965">
    <property type="entry name" value="PAS-like_dom_sf"/>
</dbReference>
<gene>
    <name evidence="4" type="ORF">ACFQJ7_01760</name>
</gene>
<feature type="region of interest" description="Disordered" evidence="1">
    <location>
        <begin position="522"/>
        <end position="611"/>
    </location>
</feature>
<evidence type="ECO:0000259" key="3">
    <source>
        <dbReference type="PROSITE" id="PS50113"/>
    </source>
</evidence>
<dbReference type="InterPro" id="IPR000700">
    <property type="entry name" value="PAS-assoc_C"/>
</dbReference>
<dbReference type="InterPro" id="IPR013656">
    <property type="entry name" value="PAS_4"/>
</dbReference>
<organism evidence="4 5">
    <name type="scientific">Halovenus rubra</name>
    <dbReference type="NCBI Taxonomy" id="869890"/>
    <lineage>
        <taxon>Archaea</taxon>
        <taxon>Methanobacteriati</taxon>
        <taxon>Methanobacteriota</taxon>
        <taxon>Stenosarchaea group</taxon>
        <taxon>Halobacteria</taxon>
        <taxon>Halobacteriales</taxon>
        <taxon>Haloarculaceae</taxon>
        <taxon>Halovenus</taxon>
    </lineage>
</organism>
<dbReference type="InterPro" id="IPR000014">
    <property type="entry name" value="PAS"/>
</dbReference>
<feature type="compositionally biased region" description="Polar residues" evidence="1">
    <location>
        <begin position="593"/>
        <end position="604"/>
    </location>
</feature>
<dbReference type="SUPFAM" id="SSF55785">
    <property type="entry name" value="PYP-like sensor domain (PAS domain)"/>
    <property type="match status" value="1"/>
</dbReference>
<proteinExistence type="predicted"/>
<dbReference type="AlphaFoldDB" id="A0ABD5X467"/>